<gene>
    <name evidence="2" type="ORF">BJ322DRAFT_976841</name>
</gene>
<dbReference type="InterPro" id="IPR049192">
    <property type="entry name" value="DUF4246_C"/>
</dbReference>
<dbReference type="InterPro" id="IPR025340">
    <property type="entry name" value="DUF4246"/>
</dbReference>
<organism evidence="2 3">
    <name type="scientific">Thelephora terrestris</name>
    <dbReference type="NCBI Taxonomy" id="56493"/>
    <lineage>
        <taxon>Eukaryota</taxon>
        <taxon>Fungi</taxon>
        <taxon>Dikarya</taxon>
        <taxon>Basidiomycota</taxon>
        <taxon>Agaricomycotina</taxon>
        <taxon>Agaricomycetes</taxon>
        <taxon>Thelephorales</taxon>
        <taxon>Thelephoraceae</taxon>
        <taxon>Thelephora</taxon>
    </lineage>
</organism>
<dbReference type="Proteomes" id="UP000736335">
    <property type="component" value="Unassembled WGS sequence"/>
</dbReference>
<evidence type="ECO:0000259" key="1">
    <source>
        <dbReference type="Pfam" id="PF14033"/>
    </source>
</evidence>
<dbReference type="OrthoDB" id="415532at2759"/>
<dbReference type="EMBL" id="WIUZ02000010">
    <property type="protein sequence ID" value="KAF9783209.1"/>
    <property type="molecule type" value="Genomic_DNA"/>
</dbReference>
<name>A0A9P6HD63_9AGAM</name>
<keyword evidence="3" id="KW-1185">Reference proteome</keyword>
<accession>A0A9P6HD63</accession>
<dbReference type="Pfam" id="PF14033">
    <property type="entry name" value="DUF4246"/>
    <property type="match status" value="1"/>
</dbReference>
<comment type="caution">
    <text evidence="2">The sequence shown here is derived from an EMBL/GenBank/DDBJ whole genome shotgun (WGS) entry which is preliminary data.</text>
</comment>
<feature type="non-terminal residue" evidence="2">
    <location>
        <position position="1"/>
    </location>
</feature>
<reference evidence="2" key="2">
    <citation type="submission" date="2020-11" db="EMBL/GenBank/DDBJ databases">
        <authorList>
            <consortium name="DOE Joint Genome Institute"/>
            <person name="Kuo A."/>
            <person name="Miyauchi S."/>
            <person name="Kiss E."/>
            <person name="Drula E."/>
            <person name="Kohler A."/>
            <person name="Sanchez-Garcia M."/>
            <person name="Andreopoulos B."/>
            <person name="Barry K.W."/>
            <person name="Bonito G."/>
            <person name="Buee M."/>
            <person name="Carver A."/>
            <person name="Chen C."/>
            <person name="Cichocki N."/>
            <person name="Clum A."/>
            <person name="Culley D."/>
            <person name="Crous P.W."/>
            <person name="Fauchery L."/>
            <person name="Girlanda M."/>
            <person name="Hayes R."/>
            <person name="Keri Z."/>
            <person name="Labutti K."/>
            <person name="Lipzen A."/>
            <person name="Lombard V."/>
            <person name="Magnuson J."/>
            <person name="Maillard F."/>
            <person name="Morin E."/>
            <person name="Murat C."/>
            <person name="Nolan M."/>
            <person name="Ohm R."/>
            <person name="Pangilinan J."/>
            <person name="Pereira M."/>
            <person name="Perotto S."/>
            <person name="Peter M."/>
            <person name="Riley R."/>
            <person name="Sitrit Y."/>
            <person name="Stielow B."/>
            <person name="Szollosi G."/>
            <person name="Zifcakova L."/>
            <person name="Stursova M."/>
            <person name="Spatafora J.W."/>
            <person name="Tedersoo L."/>
            <person name="Vaario L.-M."/>
            <person name="Yamada A."/>
            <person name="Yan M."/>
            <person name="Wang P."/>
            <person name="Xu J."/>
            <person name="Bruns T."/>
            <person name="Baldrian P."/>
            <person name="Vilgalys R."/>
            <person name="Henrissat B."/>
            <person name="Grigoriev I.V."/>
            <person name="Hibbett D."/>
            <person name="Nagy L.G."/>
            <person name="Martin F.M."/>
        </authorList>
    </citation>
    <scope>NUCLEOTIDE SEQUENCE</scope>
    <source>
        <strain evidence="2">UH-Tt-Lm1</strain>
    </source>
</reference>
<reference evidence="2" key="1">
    <citation type="journal article" date="2020" name="Nat. Commun.">
        <title>Large-scale genome sequencing of mycorrhizal fungi provides insights into the early evolution of symbiotic traits.</title>
        <authorList>
            <person name="Miyauchi S."/>
            <person name="Kiss E."/>
            <person name="Kuo A."/>
            <person name="Drula E."/>
            <person name="Kohler A."/>
            <person name="Sanchez-Garcia M."/>
            <person name="Morin E."/>
            <person name="Andreopoulos B."/>
            <person name="Barry K.W."/>
            <person name="Bonito G."/>
            <person name="Buee M."/>
            <person name="Carver A."/>
            <person name="Chen C."/>
            <person name="Cichocki N."/>
            <person name="Clum A."/>
            <person name="Culley D."/>
            <person name="Crous P.W."/>
            <person name="Fauchery L."/>
            <person name="Girlanda M."/>
            <person name="Hayes R.D."/>
            <person name="Keri Z."/>
            <person name="LaButti K."/>
            <person name="Lipzen A."/>
            <person name="Lombard V."/>
            <person name="Magnuson J."/>
            <person name="Maillard F."/>
            <person name="Murat C."/>
            <person name="Nolan M."/>
            <person name="Ohm R.A."/>
            <person name="Pangilinan J."/>
            <person name="Pereira M.F."/>
            <person name="Perotto S."/>
            <person name="Peter M."/>
            <person name="Pfister S."/>
            <person name="Riley R."/>
            <person name="Sitrit Y."/>
            <person name="Stielow J.B."/>
            <person name="Szollosi G."/>
            <person name="Zifcakova L."/>
            <person name="Stursova M."/>
            <person name="Spatafora J.W."/>
            <person name="Tedersoo L."/>
            <person name="Vaario L.M."/>
            <person name="Yamada A."/>
            <person name="Yan M."/>
            <person name="Wang P."/>
            <person name="Xu J."/>
            <person name="Bruns T."/>
            <person name="Baldrian P."/>
            <person name="Vilgalys R."/>
            <person name="Dunand C."/>
            <person name="Henrissat B."/>
            <person name="Grigoriev I.V."/>
            <person name="Hibbett D."/>
            <person name="Nagy L.G."/>
            <person name="Martin F.M."/>
        </authorList>
    </citation>
    <scope>NUCLEOTIDE SEQUENCE</scope>
    <source>
        <strain evidence="2">UH-Tt-Lm1</strain>
    </source>
</reference>
<proteinExistence type="predicted"/>
<evidence type="ECO:0000313" key="3">
    <source>
        <dbReference type="Proteomes" id="UP000736335"/>
    </source>
</evidence>
<evidence type="ECO:0000313" key="2">
    <source>
        <dbReference type="EMBL" id="KAF9783209.1"/>
    </source>
</evidence>
<sequence length="76" mass="8660">WHPGSNGQVLDLVHPSLYPIVYERTLARSKDGASLVALKAPSEKDISPIRFRLYRDSADKFISKRFQWLPSDFAIS</sequence>
<dbReference type="PANTHER" id="PTHR33119:SF1">
    <property type="entry name" value="FE2OG DIOXYGENASE DOMAIN-CONTAINING PROTEIN"/>
    <property type="match status" value="1"/>
</dbReference>
<feature type="domain" description="DUF4246" evidence="1">
    <location>
        <begin position="1"/>
        <end position="75"/>
    </location>
</feature>
<dbReference type="AlphaFoldDB" id="A0A9P6HD63"/>
<dbReference type="PANTHER" id="PTHR33119">
    <property type="entry name" value="IFI3P"/>
    <property type="match status" value="1"/>
</dbReference>
<feature type="non-terminal residue" evidence="2">
    <location>
        <position position="76"/>
    </location>
</feature>
<protein>
    <recommendedName>
        <fullName evidence="1">DUF4246 domain-containing protein</fullName>
    </recommendedName>
</protein>